<keyword evidence="4" id="KW-1003">Cell membrane</keyword>
<feature type="transmembrane region" description="Helical" evidence="8">
    <location>
        <begin position="173"/>
        <end position="195"/>
    </location>
</feature>
<dbReference type="Pfam" id="PF01032">
    <property type="entry name" value="FecCD"/>
    <property type="match status" value="1"/>
</dbReference>
<evidence type="ECO:0000256" key="2">
    <source>
        <dbReference type="ARBA" id="ARBA00007935"/>
    </source>
</evidence>
<dbReference type="GO" id="GO:0022857">
    <property type="term" value="F:transmembrane transporter activity"/>
    <property type="evidence" value="ECO:0007669"/>
    <property type="project" value="InterPro"/>
</dbReference>
<keyword evidence="5 8" id="KW-0812">Transmembrane</keyword>
<evidence type="ECO:0000313" key="9">
    <source>
        <dbReference type="EMBL" id="RRS01399.1"/>
    </source>
</evidence>
<dbReference type="GO" id="GO:0033214">
    <property type="term" value="P:siderophore-iron import into cell"/>
    <property type="evidence" value="ECO:0007669"/>
    <property type="project" value="TreeGrafter"/>
</dbReference>
<feature type="transmembrane region" description="Helical" evidence="8">
    <location>
        <begin position="264"/>
        <end position="290"/>
    </location>
</feature>
<reference evidence="9 10" key="1">
    <citation type="submission" date="2018-12" db="EMBL/GenBank/DDBJ databases">
        <title>Glycomyces sp. YIM 121974 draft genome.</title>
        <authorList>
            <person name="Li Q."/>
        </authorList>
    </citation>
    <scope>NUCLEOTIDE SEQUENCE [LARGE SCALE GENOMIC DNA]</scope>
    <source>
        <strain evidence="9 10">YIM 121974</strain>
    </source>
</reference>
<feature type="transmembrane region" description="Helical" evidence="8">
    <location>
        <begin position="20"/>
        <end position="43"/>
    </location>
</feature>
<evidence type="ECO:0000256" key="3">
    <source>
        <dbReference type="ARBA" id="ARBA00022448"/>
    </source>
</evidence>
<keyword evidence="3" id="KW-0813">Transport</keyword>
<evidence type="ECO:0000256" key="6">
    <source>
        <dbReference type="ARBA" id="ARBA00022989"/>
    </source>
</evidence>
<dbReference type="SUPFAM" id="SSF81345">
    <property type="entry name" value="ABC transporter involved in vitamin B12 uptake, BtuC"/>
    <property type="match status" value="1"/>
</dbReference>
<dbReference type="EMBL" id="RSEB01000001">
    <property type="protein sequence ID" value="RRS01399.1"/>
    <property type="molecule type" value="Genomic_DNA"/>
</dbReference>
<dbReference type="FunFam" id="1.10.3470.10:FF:000001">
    <property type="entry name" value="Vitamin B12 ABC transporter permease BtuC"/>
    <property type="match status" value="1"/>
</dbReference>
<dbReference type="InterPro" id="IPR000522">
    <property type="entry name" value="ABC_transptr_permease_BtuC"/>
</dbReference>
<dbReference type="RefSeq" id="WP_125245877.1">
    <property type="nucleotide sequence ID" value="NZ_RSEB01000001.1"/>
</dbReference>
<comment type="similarity">
    <text evidence="2">Belongs to the binding-protein-dependent transport system permease family. FecCD subfamily.</text>
</comment>
<feature type="transmembrane region" description="Helical" evidence="8">
    <location>
        <begin position="296"/>
        <end position="320"/>
    </location>
</feature>
<accession>A0A426V3C3</accession>
<evidence type="ECO:0000256" key="7">
    <source>
        <dbReference type="ARBA" id="ARBA00023136"/>
    </source>
</evidence>
<evidence type="ECO:0000313" key="10">
    <source>
        <dbReference type="Proteomes" id="UP000277256"/>
    </source>
</evidence>
<keyword evidence="6 8" id="KW-1133">Transmembrane helix</keyword>
<feature type="transmembrane region" description="Helical" evidence="8">
    <location>
        <begin position="332"/>
        <end position="351"/>
    </location>
</feature>
<comment type="subcellular location">
    <subcellularLocation>
        <location evidence="1">Cell membrane</location>
        <topology evidence="1">Multi-pass membrane protein</topology>
    </subcellularLocation>
</comment>
<comment type="caution">
    <text evidence="9">The sequence shown here is derived from an EMBL/GenBank/DDBJ whole genome shotgun (WGS) entry which is preliminary data.</text>
</comment>
<feature type="transmembrane region" description="Helical" evidence="8">
    <location>
        <begin position="85"/>
        <end position="106"/>
    </location>
</feature>
<keyword evidence="7 8" id="KW-0472">Membrane</keyword>
<dbReference type="OrthoDB" id="9782305at2"/>
<protein>
    <submittedName>
        <fullName evidence="9">Iron ABC transporter permease</fullName>
    </submittedName>
</protein>
<name>A0A426V3C3_9ACTN</name>
<gene>
    <name evidence="9" type="ORF">EIW28_01080</name>
</gene>
<feature type="transmembrane region" description="Helical" evidence="8">
    <location>
        <begin position="215"/>
        <end position="236"/>
    </location>
</feature>
<dbReference type="AlphaFoldDB" id="A0A426V3C3"/>
<keyword evidence="10" id="KW-1185">Reference proteome</keyword>
<evidence type="ECO:0000256" key="4">
    <source>
        <dbReference type="ARBA" id="ARBA00022475"/>
    </source>
</evidence>
<sequence length="361" mass="36505">MPRLDARAHPETIRRAGRTLRVGLVAIGLAALLVASALVAIGAGPASIAPADTAGYLWAALTGGTIPADEVSRYQIIWQIRTPRVLLAAVVGAGLGAMGVAVQAMVRNALAEPYLLGVSAGAATGAVSVGVWGGLGALGIYAVSTGAFLGGLVACAVVYLAAARASVLSPLRLVLVGVAMSFAFQAATSVIVYFAPNAEAASTVLFWTMGGFGAASWATLPVVAVAVAAGIAILAFRAGRLDVLSLGDEAAASLGVDTGRELRWLLVLTSVVTGAMVAVSGAIGFVGLVVPHLIRIWVGASHARVLAVAPLAGALLMVWIDLASRTLVAPREIPVGAVTALIGVPVFVYMLRRRAYLFGGS</sequence>
<dbReference type="GO" id="GO:0005886">
    <property type="term" value="C:plasma membrane"/>
    <property type="evidence" value="ECO:0007669"/>
    <property type="project" value="UniProtKB-SubCell"/>
</dbReference>
<organism evidence="9 10">
    <name type="scientific">Glycomyces terrestris</name>
    <dbReference type="NCBI Taxonomy" id="2493553"/>
    <lineage>
        <taxon>Bacteria</taxon>
        <taxon>Bacillati</taxon>
        <taxon>Actinomycetota</taxon>
        <taxon>Actinomycetes</taxon>
        <taxon>Glycomycetales</taxon>
        <taxon>Glycomycetaceae</taxon>
        <taxon>Glycomyces</taxon>
    </lineage>
</organism>
<proteinExistence type="inferred from homology"/>
<dbReference type="PANTHER" id="PTHR30472:SF67">
    <property type="entry name" value="PERMEASE OF ABC TRANSPORTER-RELATED"/>
    <property type="match status" value="1"/>
</dbReference>
<feature type="transmembrane region" description="Helical" evidence="8">
    <location>
        <begin position="113"/>
        <end position="132"/>
    </location>
</feature>
<dbReference type="PANTHER" id="PTHR30472">
    <property type="entry name" value="FERRIC ENTEROBACTIN TRANSPORT SYSTEM PERMEASE PROTEIN"/>
    <property type="match status" value="1"/>
</dbReference>
<dbReference type="Proteomes" id="UP000277256">
    <property type="component" value="Unassembled WGS sequence"/>
</dbReference>
<evidence type="ECO:0000256" key="5">
    <source>
        <dbReference type="ARBA" id="ARBA00022692"/>
    </source>
</evidence>
<evidence type="ECO:0000256" key="8">
    <source>
        <dbReference type="SAM" id="Phobius"/>
    </source>
</evidence>
<dbReference type="InterPro" id="IPR037294">
    <property type="entry name" value="ABC_BtuC-like"/>
</dbReference>
<feature type="transmembrane region" description="Helical" evidence="8">
    <location>
        <begin position="138"/>
        <end position="161"/>
    </location>
</feature>
<evidence type="ECO:0000256" key="1">
    <source>
        <dbReference type="ARBA" id="ARBA00004651"/>
    </source>
</evidence>
<dbReference type="Gene3D" id="1.10.3470.10">
    <property type="entry name" value="ABC transporter involved in vitamin B12 uptake, BtuC"/>
    <property type="match status" value="1"/>
</dbReference>
<dbReference type="CDD" id="cd06550">
    <property type="entry name" value="TM_ABC_iron-siderophores_like"/>
    <property type="match status" value="1"/>
</dbReference>